<dbReference type="Proteomes" id="UP000053424">
    <property type="component" value="Unassembled WGS sequence"/>
</dbReference>
<accession>A0A0C3C4E9</accession>
<keyword evidence="2" id="KW-1185">Reference proteome</keyword>
<name>A0A0C3C4E9_HEBCY</name>
<evidence type="ECO:0000313" key="2">
    <source>
        <dbReference type="Proteomes" id="UP000053424"/>
    </source>
</evidence>
<sequence length="56" mass="6525">MYVLASCDRGRLSLLNVPDALWSTLPKENLIKEWFSESAEFWTYLSAVEDSRTRTQ</sequence>
<dbReference type="AlphaFoldDB" id="A0A0C3C4E9"/>
<reference evidence="2" key="2">
    <citation type="submission" date="2015-01" db="EMBL/GenBank/DDBJ databases">
        <title>Evolutionary Origins and Diversification of the Mycorrhizal Mutualists.</title>
        <authorList>
            <consortium name="DOE Joint Genome Institute"/>
            <consortium name="Mycorrhizal Genomics Consortium"/>
            <person name="Kohler A."/>
            <person name="Kuo A."/>
            <person name="Nagy L.G."/>
            <person name="Floudas D."/>
            <person name="Copeland A."/>
            <person name="Barry K.W."/>
            <person name="Cichocki N."/>
            <person name="Veneault-Fourrey C."/>
            <person name="LaButti K."/>
            <person name="Lindquist E.A."/>
            <person name="Lipzen A."/>
            <person name="Lundell T."/>
            <person name="Morin E."/>
            <person name="Murat C."/>
            <person name="Riley R."/>
            <person name="Ohm R."/>
            <person name="Sun H."/>
            <person name="Tunlid A."/>
            <person name="Henrissat B."/>
            <person name="Grigoriev I.V."/>
            <person name="Hibbett D.S."/>
            <person name="Martin F."/>
        </authorList>
    </citation>
    <scope>NUCLEOTIDE SEQUENCE [LARGE SCALE GENOMIC DNA]</scope>
    <source>
        <strain evidence="2">h7</strain>
    </source>
</reference>
<proteinExistence type="predicted"/>
<dbReference type="HOGENOM" id="CLU_3014389_0_0_1"/>
<protein>
    <submittedName>
        <fullName evidence="1">Uncharacterized protein</fullName>
    </submittedName>
</protein>
<reference evidence="1 2" key="1">
    <citation type="submission" date="2014-04" db="EMBL/GenBank/DDBJ databases">
        <authorList>
            <consortium name="DOE Joint Genome Institute"/>
            <person name="Kuo A."/>
            <person name="Gay G."/>
            <person name="Dore J."/>
            <person name="Kohler A."/>
            <person name="Nagy L.G."/>
            <person name="Floudas D."/>
            <person name="Copeland A."/>
            <person name="Barry K.W."/>
            <person name="Cichocki N."/>
            <person name="Veneault-Fourrey C."/>
            <person name="LaButti K."/>
            <person name="Lindquist E.A."/>
            <person name="Lipzen A."/>
            <person name="Lundell T."/>
            <person name="Morin E."/>
            <person name="Murat C."/>
            <person name="Sun H."/>
            <person name="Tunlid A."/>
            <person name="Henrissat B."/>
            <person name="Grigoriev I.V."/>
            <person name="Hibbett D.S."/>
            <person name="Martin F."/>
            <person name="Nordberg H.P."/>
            <person name="Cantor M.N."/>
            <person name="Hua S.X."/>
        </authorList>
    </citation>
    <scope>NUCLEOTIDE SEQUENCE [LARGE SCALE GENOMIC DNA]</scope>
    <source>
        <strain evidence="2">h7</strain>
    </source>
</reference>
<gene>
    <name evidence="1" type="ORF">M413DRAFT_242260</name>
</gene>
<organism evidence="1 2">
    <name type="scientific">Hebeloma cylindrosporum</name>
    <dbReference type="NCBI Taxonomy" id="76867"/>
    <lineage>
        <taxon>Eukaryota</taxon>
        <taxon>Fungi</taxon>
        <taxon>Dikarya</taxon>
        <taxon>Basidiomycota</taxon>
        <taxon>Agaricomycotina</taxon>
        <taxon>Agaricomycetes</taxon>
        <taxon>Agaricomycetidae</taxon>
        <taxon>Agaricales</taxon>
        <taxon>Agaricineae</taxon>
        <taxon>Hymenogastraceae</taxon>
        <taxon>Hebeloma</taxon>
    </lineage>
</organism>
<evidence type="ECO:0000313" key="1">
    <source>
        <dbReference type="EMBL" id="KIM38481.1"/>
    </source>
</evidence>
<dbReference type="EMBL" id="KN831790">
    <property type="protein sequence ID" value="KIM38481.1"/>
    <property type="molecule type" value="Genomic_DNA"/>
</dbReference>